<dbReference type="GO" id="GO:0009306">
    <property type="term" value="P:protein secretion"/>
    <property type="evidence" value="ECO:0007669"/>
    <property type="project" value="InterPro"/>
</dbReference>
<evidence type="ECO:0000256" key="2">
    <source>
        <dbReference type="ARBA" id="ARBA00023136"/>
    </source>
</evidence>
<feature type="domain" description="Secretin/TonB short N-terminal" evidence="6">
    <location>
        <begin position="205"/>
        <end position="253"/>
    </location>
</feature>
<evidence type="ECO:0000256" key="5">
    <source>
        <dbReference type="SAM" id="MobiDB-lite"/>
    </source>
</evidence>
<protein>
    <recommendedName>
        <fullName evidence="6">Secretin/TonB short N-terminal domain-containing protein</fullName>
    </recommendedName>
</protein>
<dbReference type="Proteomes" id="UP000748308">
    <property type="component" value="Unassembled WGS sequence"/>
</dbReference>
<comment type="similarity">
    <text evidence="4">Belongs to the bacterial secretin family.</text>
</comment>
<feature type="region of interest" description="Disordered" evidence="5">
    <location>
        <begin position="142"/>
        <end position="178"/>
    </location>
</feature>
<keyword evidence="2" id="KW-0472">Membrane</keyword>
<keyword evidence="3" id="KW-0998">Cell outer membrane</keyword>
<dbReference type="InterPro" id="IPR001775">
    <property type="entry name" value="GspD/PilQ"/>
</dbReference>
<dbReference type="InterPro" id="IPR004846">
    <property type="entry name" value="T2SS/T3SS_dom"/>
</dbReference>
<organism evidence="7 8">
    <name type="scientific">Eiseniibacteriota bacterium</name>
    <dbReference type="NCBI Taxonomy" id="2212470"/>
    <lineage>
        <taxon>Bacteria</taxon>
        <taxon>Candidatus Eiseniibacteriota</taxon>
    </lineage>
</organism>
<dbReference type="PANTHER" id="PTHR30332">
    <property type="entry name" value="PROBABLE GENERAL SECRETION PATHWAY PROTEIN D"/>
    <property type="match status" value="1"/>
</dbReference>
<dbReference type="PANTHER" id="PTHR30332:SF17">
    <property type="entry name" value="TYPE IV PILIATION SYSTEM PROTEIN DR_0774-RELATED"/>
    <property type="match status" value="1"/>
</dbReference>
<dbReference type="InterPro" id="IPR011662">
    <property type="entry name" value="Secretin/TonB_short_N"/>
</dbReference>
<proteinExistence type="inferred from homology"/>
<reference evidence="7" key="1">
    <citation type="submission" date="2019-03" db="EMBL/GenBank/DDBJ databases">
        <title>Lake Tanganyika Metagenome-Assembled Genomes (MAGs).</title>
        <authorList>
            <person name="Tran P."/>
        </authorList>
    </citation>
    <scope>NUCLEOTIDE SEQUENCE</scope>
    <source>
        <strain evidence="7">M_DeepCast_400m_m2_100</strain>
    </source>
</reference>
<dbReference type="EMBL" id="VGIY01000120">
    <property type="protein sequence ID" value="MBM3317414.1"/>
    <property type="molecule type" value="Genomic_DNA"/>
</dbReference>
<dbReference type="PRINTS" id="PR00811">
    <property type="entry name" value="BCTERIALGSPD"/>
</dbReference>
<evidence type="ECO:0000313" key="8">
    <source>
        <dbReference type="Proteomes" id="UP000748308"/>
    </source>
</evidence>
<gene>
    <name evidence="7" type="ORF">FJY75_06135</name>
</gene>
<dbReference type="SMART" id="SM00965">
    <property type="entry name" value="STN"/>
    <property type="match status" value="1"/>
</dbReference>
<accession>A0A938BLV9</accession>
<evidence type="ECO:0000313" key="7">
    <source>
        <dbReference type="EMBL" id="MBM3317414.1"/>
    </source>
</evidence>
<dbReference type="Pfam" id="PF00263">
    <property type="entry name" value="Secretin"/>
    <property type="match status" value="1"/>
</dbReference>
<evidence type="ECO:0000256" key="1">
    <source>
        <dbReference type="ARBA" id="ARBA00022448"/>
    </source>
</evidence>
<sequence>MKRMPRGPFAPAPPVALAPLVAAVVVVALAAASLSCSRPPAPRLQDPGSSSALADSVLLRAVELWSSGHPEAAGRSLRDLGRAHYSYYRMDEVLYWLGRARASARDFARAQRCLDLLRRHYPRCSARFADLDSLRGAIDSRAGSAAADDPRETASPARSGQATAPRDAPGSGGPAAGDAGPLVSNVFYETDIRQALMDISAQTGVSIISDALVRGYVTAEFQNLPLESCLDRLLTPLGLAYRRMDGYYLVGAPIAESPSYPLFTMTKAVALRHRTAVEVMRSLPPYYQSYARADAESNVLAVTAPPGIVAAFERDVAALDRPAPQVMIEALIVEMNSEARRAVGLDWDWSGTRDNAVFSVSRILPALADSALIGRILKPGRRHKDMRYDLRGALRVLAAAGRAEVRANPRVTTQDGREASIRIVKEAYYSLVRGNVNFPYVTLEKIDTGISLRITPYVGDTGEVLLKVAAEVSDVAGAGTNDLPVTSVRSAESQVRVPNGQMFGIGGLVFERRSKTRNGIPLLSDIPLLGDWLFSHTTTEREDAEVVILVTPHILIDPALFDDL</sequence>
<comment type="caution">
    <text evidence="7">The sequence shown here is derived from an EMBL/GenBank/DDBJ whole genome shotgun (WGS) entry which is preliminary data.</text>
</comment>
<dbReference type="GO" id="GO:0019867">
    <property type="term" value="C:outer membrane"/>
    <property type="evidence" value="ECO:0007669"/>
    <property type="project" value="InterPro"/>
</dbReference>
<dbReference type="Gene3D" id="3.30.1370.130">
    <property type="match status" value="1"/>
</dbReference>
<evidence type="ECO:0000256" key="3">
    <source>
        <dbReference type="ARBA" id="ARBA00023237"/>
    </source>
</evidence>
<name>A0A938BLV9_UNCEI</name>
<evidence type="ECO:0000256" key="4">
    <source>
        <dbReference type="RuleBase" id="RU004003"/>
    </source>
</evidence>
<dbReference type="GO" id="GO:0015627">
    <property type="term" value="C:type II protein secretion system complex"/>
    <property type="evidence" value="ECO:0007669"/>
    <property type="project" value="TreeGrafter"/>
</dbReference>
<dbReference type="AlphaFoldDB" id="A0A938BLV9"/>
<keyword evidence="1" id="KW-0813">Transport</keyword>
<evidence type="ECO:0000259" key="6">
    <source>
        <dbReference type="SMART" id="SM00965"/>
    </source>
</evidence>
<dbReference type="InterPro" id="IPR050810">
    <property type="entry name" value="Bact_Secretion_Sys_Channel"/>
</dbReference>